<evidence type="ECO:0000256" key="1">
    <source>
        <dbReference type="ARBA" id="ARBA00023015"/>
    </source>
</evidence>
<dbReference type="SMART" id="SM00342">
    <property type="entry name" value="HTH_ARAC"/>
    <property type="match status" value="1"/>
</dbReference>
<dbReference type="PROSITE" id="PS00041">
    <property type="entry name" value="HTH_ARAC_FAMILY_1"/>
    <property type="match status" value="1"/>
</dbReference>
<keyword evidence="3" id="KW-0804">Transcription</keyword>
<keyword evidence="2" id="KW-0238">DNA-binding</keyword>
<proteinExistence type="predicted"/>
<dbReference type="Gene3D" id="1.10.10.60">
    <property type="entry name" value="Homeodomain-like"/>
    <property type="match status" value="2"/>
</dbReference>
<dbReference type="AlphaFoldDB" id="A0A1G5MME0"/>
<accession>A0A1G5MME0</accession>
<evidence type="ECO:0000313" key="5">
    <source>
        <dbReference type="EMBL" id="SCZ25728.1"/>
    </source>
</evidence>
<dbReference type="InterPro" id="IPR020449">
    <property type="entry name" value="Tscrpt_reg_AraC-type_HTH"/>
</dbReference>
<dbReference type="RefSeq" id="WP_092809765.1">
    <property type="nucleotide sequence ID" value="NZ_FMVW01000001.1"/>
</dbReference>
<dbReference type="PANTHER" id="PTHR46796:SF6">
    <property type="entry name" value="ARAC SUBFAMILY"/>
    <property type="match status" value="1"/>
</dbReference>
<dbReference type="GO" id="GO:0003700">
    <property type="term" value="F:DNA-binding transcription factor activity"/>
    <property type="evidence" value="ECO:0007669"/>
    <property type="project" value="InterPro"/>
</dbReference>
<dbReference type="STRING" id="1120955.SAMN03080610_00833"/>
<keyword evidence="1" id="KW-0805">Transcription regulation</keyword>
<dbReference type="InterPro" id="IPR018060">
    <property type="entry name" value="HTH_AraC"/>
</dbReference>
<feature type="domain" description="HTH araC/xylS-type" evidence="4">
    <location>
        <begin position="187"/>
        <end position="285"/>
    </location>
</feature>
<dbReference type="OrthoDB" id="9793400at2"/>
<dbReference type="PRINTS" id="PR00032">
    <property type="entry name" value="HTHARAC"/>
</dbReference>
<sequence length="289" mass="31998">MEQPSPSVADALARTGARLERAGTVGRGISLAEWSNRGSETHYDRPGHHTLSVYLTGGERVVREDLRLSGGAPDKLCLLPAGHESRWHIGGPVRMFHLYLEHEALAYRALTAFDVDPRRIDLRDTTFSDDPAMAAIVRGAVLPLDWTEPGEHSALDAACHVLVHRLLRQYVDRDGAVGGGLSPATRARIGDLIEAHLGETLTLDRMAEEARLSTFHFAKMFRVSFGLPPHRYIGARRIERAKLLLRLKELPLANIALSCGFSSQSHFTRAFKSATSMTPGEWQRGQRLQ</sequence>
<dbReference type="PROSITE" id="PS01124">
    <property type="entry name" value="HTH_ARAC_FAMILY_2"/>
    <property type="match status" value="1"/>
</dbReference>
<gene>
    <name evidence="5" type="ORF">SAMN03080610_00833</name>
</gene>
<dbReference type="Proteomes" id="UP000199347">
    <property type="component" value="Unassembled WGS sequence"/>
</dbReference>
<name>A0A1G5MME0_AFIMA</name>
<evidence type="ECO:0000256" key="3">
    <source>
        <dbReference type="ARBA" id="ARBA00023163"/>
    </source>
</evidence>
<dbReference type="InterPro" id="IPR050204">
    <property type="entry name" value="AraC_XylS_family_regulators"/>
</dbReference>
<dbReference type="InterPro" id="IPR018062">
    <property type="entry name" value="HTH_AraC-typ_CS"/>
</dbReference>
<protein>
    <submittedName>
        <fullName evidence="5">AraC family transcriptional regulator</fullName>
    </submittedName>
</protein>
<dbReference type="EMBL" id="FMVW01000001">
    <property type="protein sequence ID" value="SCZ25728.1"/>
    <property type="molecule type" value="Genomic_DNA"/>
</dbReference>
<dbReference type="InterPro" id="IPR009057">
    <property type="entry name" value="Homeodomain-like_sf"/>
</dbReference>
<keyword evidence="6" id="KW-1185">Reference proteome</keyword>
<dbReference type="PANTHER" id="PTHR46796">
    <property type="entry name" value="HTH-TYPE TRANSCRIPTIONAL ACTIVATOR RHAS-RELATED"/>
    <property type="match status" value="1"/>
</dbReference>
<dbReference type="Pfam" id="PF12833">
    <property type="entry name" value="HTH_18"/>
    <property type="match status" value="1"/>
</dbReference>
<dbReference type="GO" id="GO:0043565">
    <property type="term" value="F:sequence-specific DNA binding"/>
    <property type="evidence" value="ECO:0007669"/>
    <property type="project" value="InterPro"/>
</dbReference>
<evidence type="ECO:0000256" key="2">
    <source>
        <dbReference type="ARBA" id="ARBA00023125"/>
    </source>
</evidence>
<organism evidence="5 6">
    <name type="scientific">Afifella marina DSM 2698</name>
    <dbReference type="NCBI Taxonomy" id="1120955"/>
    <lineage>
        <taxon>Bacteria</taxon>
        <taxon>Pseudomonadati</taxon>
        <taxon>Pseudomonadota</taxon>
        <taxon>Alphaproteobacteria</taxon>
        <taxon>Hyphomicrobiales</taxon>
        <taxon>Afifellaceae</taxon>
        <taxon>Afifella</taxon>
    </lineage>
</organism>
<reference evidence="6" key="1">
    <citation type="submission" date="2016-10" db="EMBL/GenBank/DDBJ databases">
        <authorList>
            <person name="Varghese N."/>
            <person name="Submissions S."/>
        </authorList>
    </citation>
    <scope>NUCLEOTIDE SEQUENCE [LARGE SCALE GENOMIC DNA]</scope>
    <source>
        <strain evidence="6">DSM 2698</strain>
    </source>
</reference>
<evidence type="ECO:0000313" key="6">
    <source>
        <dbReference type="Proteomes" id="UP000199347"/>
    </source>
</evidence>
<dbReference type="SUPFAM" id="SSF46689">
    <property type="entry name" value="Homeodomain-like"/>
    <property type="match status" value="2"/>
</dbReference>
<evidence type="ECO:0000259" key="4">
    <source>
        <dbReference type="PROSITE" id="PS01124"/>
    </source>
</evidence>